<sequence length="382" mass="41660">MDFDLSEEQRLLKDSVDRLMADRYDFESRRRYAKEPEGWSRELWGAYAELGLLALPFDEAHGGFGGGPVETMTIMEAFGRSLALEPYLATVILGGGLLHHGGREEQKAEYLPQVAAGDLRLAFAHTERQSRYDLFDVAATAQRDGGSFVLDGQKSVVLHGDSADRILVTARVAGSRRDREGIGLFLVDAAAPGLSRRGYPTQDGQRAAEIALDSVRVDAANVIGDPENALPVVERVADIAMAALAAEAIGAMDEMLKLTVDYLKTRRQFGTTIGSFQVLQHRSSEMFIALEQARSMAMFAAMMAQDENVEERRKAIAAAKVQIGRSGRFVGQQAIQLHGGVGMTMEYKVGHLFKRVTMIDTLFGDADHHLSKLAEAGGLMAA</sequence>
<dbReference type="InterPro" id="IPR013786">
    <property type="entry name" value="AcylCoA_DH/ox_N"/>
</dbReference>
<keyword evidence="11" id="KW-1185">Reference proteome</keyword>
<keyword evidence="4 6" id="KW-0274">FAD</keyword>
<dbReference type="InterPro" id="IPR006091">
    <property type="entry name" value="Acyl-CoA_Oxase/DH_mid-dom"/>
</dbReference>
<protein>
    <submittedName>
        <fullName evidence="10">Pimeloyl-CoA dehydrogenase small subunit</fullName>
    </submittedName>
</protein>
<evidence type="ECO:0000259" key="8">
    <source>
        <dbReference type="Pfam" id="PF02770"/>
    </source>
</evidence>
<comment type="cofactor">
    <cofactor evidence="1 6">
        <name>FAD</name>
        <dbReference type="ChEBI" id="CHEBI:57692"/>
    </cofactor>
</comment>
<dbReference type="PANTHER" id="PTHR43884">
    <property type="entry name" value="ACYL-COA DEHYDROGENASE"/>
    <property type="match status" value="1"/>
</dbReference>
<dbReference type="PANTHER" id="PTHR43884:SF20">
    <property type="entry name" value="ACYL-COA DEHYDROGENASE FADE28"/>
    <property type="match status" value="1"/>
</dbReference>
<dbReference type="Gene3D" id="2.40.110.10">
    <property type="entry name" value="Butyryl-CoA Dehydrogenase, subunit A, domain 2"/>
    <property type="match status" value="1"/>
</dbReference>
<keyword evidence="5 6" id="KW-0560">Oxidoreductase</keyword>
<organism evidence="10 11">
    <name type="scientific">Microvirga arsenatis</name>
    <dbReference type="NCBI Taxonomy" id="2692265"/>
    <lineage>
        <taxon>Bacteria</taxon>
        <taxon>Pseudomonadati</taxon>
        <taxon>Pseudomonadota</taxon>
        <taxon>Alphaproteobacteria</taxon>
        <taxon>Hyphomicrobiales</taxon>
        <taxon>Methylobacteriaceae</taxon>
        <taxon>Microvirga</taxon>
    </lineage>
</organism>
<dbReference type="InterPro" id="IPR036250">
    <property type="entry name" value="AcylCo_DH-like_C"/>
</dbReference>
<evidence type="ECO:0000256" key="6">
    <source>
        <dbReference type="RuleBase" id="RU362125"/>
    </source>
</evidence>
<dbReference type="SUPFAM" id="SSF47203">
    <property type="entry name" value="Acyl-CoA dehydrogenase C-terminal domain-like"/>
    <property type="match status" value="1"/>
</dbReference>
<evidence type="ECO:0000313" key="11">
    <source>
        <dbReference type="Proteomes" id="UP000818323"/>
    </source>
</evidence>
<evidence type="ECO:0000259" key="7">
    <source>
        <dbReference type="Pfam" id="PF00441"/>
    </source>
</evidence>
<comment type="caution">
    <text evidence="10">The sequence shown here is derived from an EMBL/GenBank/DDBJ whole genome shotgun (WGS) entry which is preliminary data.</text>
</comment>
<evidence type="ECO:0000313" key="10">
    <source>
        <dbReference type="EMBL" id="NBJ23552.1"/>
    </source>
</evidence>
<evidence type="ECO:0000256" key="5">
    <source>
        <dbReference type="ARBA" id="ARBA00023002"/>
    </source>
</evidence>
<dbReference type="Gene3D" id="1.20.140.10">
    <property type="entry name" value="Butyryl-CoA Dehydrogenase, subunit A, domain 3"/>
    <property type="match status" value="1"/>
</dbReference>
<reference evidence="10 11" key="1">
    <citation type="submission" date="2020-01" db="EMBL/GenBank/DDBJ databases">
        <title>Microvirga sp. nov., an arsenate reduction bacterium isolated from Tibet hotspring sediments.</title>
        <authorList>
            <person name="Yuan C.-G."/>
        </authorList>
    </citation>
    <scope>NUCLEOTIDE SEQUENCE [LARGE SCALE GENOMIC DNA]</scope>
    <source>
        <strain evidence="10 11">SYSU G3D203</strain>
    </source>
</reference>
<evidence type="ECO:0000259" key="9">
    <source>
        <dbReference type="Pfam" id="PF02771"/>
    </source>
</evidence>
<comment type="similarity">
    <text evidence="2 6">Belongs to the acyl-CoA dehydrogenase family.</text>
</comment>
<dbReference type="InterPro" id="IPR037069">
    <property type="entry name" value="AcylCoA_DH/ox_N_sf"/>
</dbReference>
<evidence type="ECO:0000256" key="3">
    <source>
        <dbReference type="ARBA" id="ARBA00022630"/>
    </source>
</evidence>
<proteinExistence type="inferred from homology"/>
<dbReference type="SUPFAM" id="SSF56645">
    <property type="entry name" value="Acyl-CoA dehydrogenase NM domain-like"/>
    <property type="match status" value="1"/>
</dbReference>
<dbReference type="Proteomes" id="UP000818323">
    <property type="component" value="Unassembled WGS sequence"/>
</dbReference>
<dbReference type="Pfam" id="PF02770">
    <property type="entry name" value="Acyl-CoA_dh_M"/>
    <property type="match status" value="1"/>
</dbReference>
<feature type="domain" description="Acyl-CoA dehydrogenase/oxidase N-terminal" evidence="9">
    <location>
        <begin position="6"/>
        <end position="118"/>
    </location>
</feature>
<dbReference type="Pfam" id="PF02771">
    <property type="entry name" value="Acyl-CoA_dh_N"/>
    <property type="match status" value="1"/>
</dbReference>
<dbReference type="InterPro" id="IPR009100">
    <property type="entry name" value="AcylCoA_DH/oxidase_NM_dom_sf"/>
</dbReference>
<accession>A0ABW9YUS5</accession>
<keyword evidence="3 6" id="KW-0285">Flavoprotein</keyword>
<dbReference type="RefSeq" id="WP_161721254.1">
    <property type="nucleotide sequence ID" value="NZ_JAAAXI010000001.1"/>
</dbReference>
<dbReference type="Gene3D" id="1.10.540.10">
    <property type="entry name" value="Acyl-CoA dehydrogenase/oxidase, N-terminal domain"/>
    <property type="match status" value="1"/>
</dbReference>
<evidence type="ECO:0000256" key="4">
    <source>
        <dbReference type="ARBA" id="ARBA00022827"/>
    </source>
</evidence>
<feature type="domain" description="Acyl-CoA dehydrogenase/oxidase C-terminal" evidence="7">
    <location>
        <begin position="242"/>
        <end position="376"/>
    </location>
</feature>
<dbReference type="EMBL" id="JAAAXJ010000002">
    <property type="protein sequence ID" value="NBJ23552.1"/>
    <property type="molecule type" value="Genomic_DNA"/>
</dbReference>
<dbReference type="CDD" id="cd00567">
    <property type="entry name" value="ACAD"/>
    <property type="match status" value="1"/>
</dbReference>
<feature type="domain" description="Acyl-CoA oxidase/dehydrogenase middle" evidence="8">
    <location>
        <begin position="122"/>
        <end position="209"/>
    </location>
</feature>
<dbReference type="Pfam" id="PF00441">
    <property type="entry name" value="Acyl-CoA_dh_1"/>
    <property type="match status" value="1"/>
</dbReference>
<evidence type="ECO:0000256" key="1">
    <source>
        <dbReference type="ARBA" id="ARBA00001974"/>
    </source>
</evidence>
<name>A0ABW9YUS5_9HYPH</name>
<dbReference type="InterPro" id="IPR046373">
    <property type="entry name" value="Acyl-CoA_Oxase/DH_mid-dom_sf"/>
</dbReference>
<evidence type="ECO:0000256" key="2">
    <source>
        <dbReference type="ARBA" id="ARBA00009347"/>
    </source>
</evidence>
<dbReference type="InterPro" id="IPR009075">
    <property type="entry name" value="AcylCo_DH/oxidase_C"/>
</dbReference>
<gene>
    <name evidence="10" type="ORF">GR303_04195</name>
</gene>